<evidence type="ECO:0000313" key="4">
    <source>
        <dbReference type="Proteomes" id="UP001432027"/>
    </source>
</evidence>
<keyword evidence="2" id="KW-0106">Calcium</keyword>
<dbReference type="EMBL" id="BTSX01000005">
    <property type="protein sequence ID" value="GMS98738.1"/>
    <property type="molecule type" value="Genomic_DNA"/>
</dbReference>
<feature type="non-terminal residue" evidence="3">
    <location>
        <position position="125"/>
    </location>
</feature>
<dbReference type="Proteomes" id="UP001432027">
    <property type="component" value="Unassembled WGS sequence"/>
</dbReference>
<gene>
    <name evidence="3" type="ORF">PENTCL1PPCAC_20913</name>
</gene>
<dbReference type="GO" id="GO:0005886">
    <property type="term" value="C:plasma membrane"/>
    <property type="evidence" value="ECO:0007669"/>
    <property type="project" value="TreeGrafter"/>
</dbReference>
<name>A0AAV5TWY8_9BILA</name>
<protein>
    <recommendedName>
        <fullName evidence="2">Phospholipid scramblase</fullName>
    </recommendedName>
</protein>
<keyword evidence="2" id="KW-0564">Palmitate</keyword>
<organism evidence="3 4">
    <name type="scientific">Pristionchus entomophagus</name>
    <dbReference type="NCBI Taxonomy" id="358040"/>
    <lineage>
        <taxon>Eukaryota</taxon>
        <taxon>Metazoa</taxon>
        <taxon>Ecdysozoa</taxon>
        <taxon>Nematoda</taxon>
        <taxon>Chromadorea</taxon>
        <taxon>Rhabditida</taxon>
        <taxon>Rhabditina</taxon>
        <taxon>Diplogasteromorpha</taxon>
        <taxon>Diplogasteroidea</taxon>
        <taxon>Neodiplogasteridae</taxon>
        <taxon>Pristionchus</taxon>
    </lineage>
</organism>
<comment type="caution">
    <text evidence="3">The sequence shown here is derived from an EMBL/GenBank/DDBJ whole genome shotgun (WGS) entry which is preliminary data.</text>
</comment>
<comment type="cofactor">
    <cofactor evidence="2">
        <name>Ca(2+)</name>
        <dbReference type="ChEBI" id="CHEBI:29108"/>
    </cofactor>
</comment>
<keyword evidence="2" id="KW-0449">Lipoprotein</keyword>
<comment type="function">
    <text evidence="2">May mediate accelerated ATP-independent bidirectional transbilayer migration of phospholipids upon binding calcium ions that results in a loss of phospholipid asymmetry in the plasma membrane.</text>
</comment>
<dbReference type="PANTHER" id="PTHR23248">
    <property type="entry name" value="PHOSPHOLIPID SCRAMBLASE-RELATED"/>
    <property type="match status" value="1"/>
</dbReference>
<reference evidence="3" key="1">
    <citation type="submission" date="2023-10" db="EMBL/GenBank/DDBJ databases">
        <title>Genome assembly of Pristionchus species.</title>
        <authorList>
            <person name="Yoshida K."/>
            <person name="Sommer R.J."/>
        </authorList>
    </citation>
    <scope>NUCLEOTIDE SEQUENCE</scope>
    <source>
        <strain evidence="3">RS0144</strain>
    </source>
</reference>
<comment type="similarity">
    <text evidence="1 2">Belongs to the phospholipid scramblase family.</text>
</comment>
<keyword evidence="4" id="KW-1185">Reference proteome</keyword>
<evidence type="ECO:0000256" key="1">
    <source>
        <dbReference type="ARBA" id="ARBA00005350"/>
    </source>
</evidence>
<sequence>DEKQRLTRVPMTAMIANCPPGLEYLALIDRIQVIQAIELLEVLIGWEGANRYAIVNGIGQQIYYAFEKSDVCERVCCKQKCSFSIHVVDNFNKVGLLIVDLWTLISDLFSCACCQEVVTIESPPG</sequence>
<proteinExistence type="inferred from homology"/>
<evidence type="ECO:0000313" key="3">
    <source>
        <dbReference type="EMBL" id="GMS98738.1"/>
    </source>
</evidence>
<evidence type="ECO:0000256" key="2">
    <source>
        <dbReference type="RuleBase" id="RU363116"/>
    </source>
</evidence>
<dbReference type="GO" id="GO:0017128">
    <property type="term" value="F:phospholipid scramblase activity"/>
    <property type="evidence" value="ECO:0007669"/>
    <property type="project" value="InterPro"/>
</dbReference>
<dbReference type="PANTHER" id="PTHR23248:SF63">
    <property type="entry name" value="PHOSPHOLIPID SCRAMBLASE"/>
    <property type="match status" value="1"/>
</dbReference>
<feature type="non-terminal residue" evidence="3">
    <location>
        <position position="1"/>
    </location>
</feature>
<dbReference type="InterPro" id="IPR005552">
    <property type="entry name" value="Scramblase"/>
</dbReference>
<accession>A0AAV5TWY8</accession>
<dbReference type="AlphaFoldDB" id="A0AAV5TWY8"/>
<dbReference type="Pfam" id="PF03803">
    <property type="entry name" value="Scramblase"/>
    <property type="match status" value="1"/>
</dbReference>